<reference evidence="1 2" key="1">
    <citation type="submission" date="2024-03" db="EMBL/GenBank/DDBJ databases">
        <title>Draft genome sequence of Pseudonocardia nematodicida JCM 31783.</title>
        <authorList>
            <person name="Butdee W."/>
            <person name="Duangmal K."/>
        </authorList>
    </citation>
    <scope>NUCLEOTIDE SEQUENCE [LARGE SCALE GENOMIC DNA]</scope>
    <source>
        <strain evidence="1 2">JCM 31783</strain>
    </source>
</reference>
<organism evidence="1 2">
    <name type="scientific">Pseudonocardia nematodicida</name>
    <dbReference type="NCBI Taxonomy" id="1206997"/>
    <lineage>
        <taxon>Bacteria</taxon>
        <taxon>Bacillati</taxon>
        <taxon>Actinomycetota</taxon>
        <taxon>Actinomycetes</taxon>
        <taxon>Pseudonocardiales</taxon>
        <taxon>Pseudonocardiaceae</taxon>
        <taxon>Pseudonocardia</taxon>
    </lineage>
</organism>
<gene>
    <name evidence="1" type="ORF">WIS52_00235</name>
</gene>
<keyword evidence="2" id="KW-1185">Reference proteome</keyword>
<dbReference type="InterPro" id="IPR012349">
    <property type="entry name" value="Split_barrel_FMN-bd"/>
</dbReference>
<dbReference type="EMBL" id="JBEDNQ010000001">
    <property type="protein sequence ID" value="MEQ3548882.1"/>
    <property type="molecule type" value="Genomic_DNA"/>
</dbReference>
<proteinExistence type="predicted"/>
<sequence>MDHRHYRAPGRLSRMLNPLVVALVQRGRLPGATAVLAVPGRVSGRERTVPLTPVTVGGRRYLISPRGETDWVLNLRAAGGRAELRAGAVTDPVLAMEQSPVTAVPVLRAYLDGLGRSAGLLFDDIGPGSSDAEITAAAHRHPVFELCAPRAG</sequence>
<name>A0ABV1K358_9PSEU</name>
<evidence type="ECO:0000313" key="1">
    <source>
        <dbReference type="EMBL" id="MEQ3548882.1"/>
    </source>
</evidence>
<protein>
    <submittedName>
        <fullName evidence="1">Nitroreductase/quinone reductase family protein</fullName>
    </submittedName>
</protein>
<comment type="caution">
    <text evidence="1">The sequence shown here is derived from an EMBL/GenBank/DDBJ whole genome shotgun (WGS) entry which is preliminary data.</text>
</comment>
<dbReference type="InterPro" id="IPR004378">
    <property type="entry name" value="F420H2_quin_Rdtase"/>
</dbReference>
<evidence type="ECO:0000313" key="2">
    <source>
        <dbReference type="Proteomes" id="UP001494902"/>
    </source>
</evidence>
<dbReference type="Gene3D" id="2.30.110.10">
    <property type="entry name" value="Electron Transport, Fmn-binding Protein, Chain A"/>
    <property type="match status" value="1"/>
</dbReference>
<dbReference type="RefSeq" id="WP_349295978.1">
    <property type="nucleotide sequence ID" value="NZ_JBEDNQ010000001.1"/>
</dbReference>
<dbReference type="Pfam" id="PF04075">
    <property type="entry name" value="F420H2_quin_red"/>
    <property type="match status" value="1"/>
</dbReference>
<accession>A0ABV1K358</accession>
<dbReference type="Proteomes" id="UP001494902">
    <property type="component" value="Unassembled WGS sequence"/>
</dbReference>